<evidence type="ECO:0000313" key="2">
    <source>
        <dbReference type="WBParaSite" id="Pan_g15155.t1"/>
    </source>
</evidence>
<dbReference type="Proteomes" id="UP000492821">
    <property type="component" value="Unassembled WGS sequence"/>
</dbReference>
<protein>
    <submittedName>
        <fullName evidence="2">Transferrin-like domain-containing protein</fullName>
    </submittedName>
</protein>
<sequence length="224" mass="25003">MPVPELTKTNCQEQVVRYVERTEDCFLVSWSNNRNQSYCAAYNGMMGDNKFDNCNLHTSKSTYRAYGSIENFKPYDGKVLFKEQHSQPIVAIREIQNEGALYALRKDHNVVRLLIGDEKTSEVLRSIPGTPGKQLLEVLPKSNRVLYVPASSPTTINAFTSSCGGMYETCTSIAWKDPLHCLFCADKDGTGTVVPDKTKCPNKVTYSNVCPPTIFGTTVTSEQH</sequence>
<evidence type="ECO:0000313" key="1">
    <source>
        <dbReference type="Proteomes" id="UP000492821"/>
    </source>
</evidence>
<dbReference type="WBParaSite" id="Pan_g15155.t1">
    <property type="protein sequence ID" value="Pan_g15155.t1"/>
    <property type="gene ID" value="Pan_g15155"/>
</dbReference>
<name>A0A7E4ZSU9_PANRE</name>
<dbReference type="AlphaFoldDB" id="A0A7E4ZSU9"/>
<reference evidence="2" key="2">
    <citation type="submission" date="2020-10" db="UniProtKB">
        <authorList>
            <consortium name="WormBaseParasite"/>
        </authorList>
    </citation>
    <scope>IDENTIFICATION</scope>
</reference>
<accession>A0A7E4ZSU9</accession>
<proteinExistence type="predicted"/>
<reference evidence="1" key="1">
    <citation type="journal article" date="2013" name="Genetics">
        <title>The draft genome and transcriptome of Panagrellus redivivus are shaped by the harsh demands of a free-living lifestyle.</title>
        <authorList>
            <person name="Srinivasan J."/>
            <person name="Dillman A.R."/>
            <person name="Macchietto M.G."/>
            <person name="Heikkinen L."/>
            <person name="Lakso M."/>
            <person name="Fracchia K.M."/>
            <person name="Antoshechkin I."/>
            <person name="Mortazavi A."/>
            <person name="Wong G."/>
            <person name="Sternberg P.W."/>
        </authorList>
    </citation>
    <scope>NUCLEOTIDE SEQUENCE [LARGE SCALE GENOMIC DNA]</scope>
    <source>
        <strain evidence="1">MT8872</strain>
    </source>
</reference>
<keyword evidence="1" id="KW-1185">Reference proteome</keyword>
<organism evidence="1 2">
    <name type="scientific">Panagrellus redivivus</name>
    <name type="common">Microworm</name>
    <dbReference type="NCBI Taxonomy" id="6233"/>
    <lineage>
        <taxon>Eukaryota</taxon>
        <taxon>Metazoa</taxon>
        <taxon>Ecdysozoa</taxon>
        <taxon>Nematoda</taxon>
        <taxon>Chromadorea</taxon>
        <taxon>Rhabditida</taxon>
        <taxon>Tylenchina</taxon>
        <taxon>Panagrolaimomorpha</taxon>
        <taxon>Panagrolaimoidea</taxon>
        <taxon>Panagrolaimidae</taxon>
        <taxon>Panagrellus</taxon>
    </lineage>
</organism>